<dbReference type="EMBL" id="JMIU01000002">
    <property type="protein sequence ID" value="KDN94623.1"/>
    <property type="molecule type" value="Genomic_DNA"/>
</dbReference>
<protein>
    <recommendedName>
        <fullName evidence="3">PilZ domain-containing protein</fullName>
    </recommendedName>
</protein>
<keyword evidence="2" id="KW-1185">Reference proteome</keyword>
<dbReference type="Proteomes" id="UP000027341">
    <property type="component" value="Unassembled WGS sequence"/>
</dbReference>
<dbReference type="AlphaFoldDB" id="A0A066ZLE0"/>
<organism evidence="1 2">
    <name type="scientific">Hydrogenovibrio marinus</name>
    <dbReference type="NCBI Taxonomy" id="28885"/>
    <lineage>
        <taxon>Bacteria</taxon>
        <taxon>Pseudomonadati</taxon>
        <taxon>Pseudomonadota</taxon>
        <taxon>Gammaproteobacteria</taxon>
        <taxon>Thiotrichales</taxon>
        <taxon>Piscirickettsiaceae</taxon>
        <taxon>Hydrogenovibrio</taxon>
    </lineage>
</organism>
<gene>
    <name evidence="1" type="ORF">EI16_12015</name>
</gene>
<comment type="caution">
    <text evidence="1">The sequence shown here is derived from an EMBL/GenBank/DDBJ whole genome shotgun (WGS) entry which is preliminary data.</text>
</comment>
<evidence type="ECO:0000313" key="1">
    <source>
        <dbReference type="EMBL" id="KDN94623.1"/>
    </source>
</evidence>
<proteinExistence type="predicted"/>
<name>A0A066ZLE0_HYDMR</name>
<reference evidence="1 2" key="1">
    <citation type="submission" date="2014-04" db="EMBL/GenBank/DDBJ databases">
        <title>Draft genome sequence of Hydrogenovibrio marinus MH-110, a model organism for aerobic H2 metabolism.</title>
        <authorList>
            <person name="Cha H.J."/>
            <person name="Jo B.H."/>
            <person name="Hwang B.H."/>
        </authorList>
    </citation>
    <scope>NUCLEOTIDE SEQUENCE [LARGE SCALE GENOMIC DNA]</scope>
    <source>
        <strain evidence="1 2">MH-110</strain>
    </source>
</reference>
<accession>A0A066ZLE0</accession>
<evidence type="ECO:0000313" key="2">
    <source>
        <dbReference type="Proteomes" id="UP000027341"/>
    </source>
</evidence>
<evidence type="ECO:0008006" key="3">
    <source>
        <dbReference type="Google" id="ProtNLM"/>
    </source>
</evidence>
<dbReference type="STRING" id="28885.EI16_12015"/>
<sequence>MGVFVIPSARIAYMEIYSTGAEYYTPGIKSQAEFLKHQVNRTLGKISDNKELVSTLVDEFIVRVVFLEDCLSQIINGYDPSKDPAYTIKVNSYKLGIAKIEQLKSSSPKSYQYFKALEEFLMFFIGGIIRTVDKSDVDTFFPIDSQRKFSAEKFAIALASDQHEKIPFLQLIRHVSELIQIHANVFRQLSFDCSERSNPQNWDIPVVNVSEGGIALPLNKRFKETETVDVAMHLKLTNAIIYMTGYVVNLSLIEGDPLKERVAINFEFPDGKMQAALRKEIQAHEISALTERMRDKGCSPASNQERIALNGISAISQHMLGSNYHLDNTFIDELSIKNRDVAKSLLSHIMLAGLLDIKDSGITPEFSKEFSINEISDLTEIINSCILTKITYFDISVLSPRCLVVLIYMACDALRLPKKQPIELHELTKAKHHVFSKWMLEAHKQLLKLRNQKVPA</sequence>